<dbReference type="InterPro" id="IPR045163">
    <property type="entry name" value="Focadhesin/RST1"/>
</dbReference>
<reference evidence="2 3" key="1">
    <citation type="submission" date="2018-10" db="EMBL/GenBank/DDBJ databases">
        <title>A high-quality apple genome assembly.</title>
        <authorList>
            <person name="Hu J."/>
        </authorList>
    </citation>
    <scope>NUCLEOTIDE SEQUENCE [LARGE SCALE GENOMIC DNA]</scope>
    <source>
        <strain evidence="3">cv. HFTH1</strain>
        <tissue evidence="2">Young leaf</tissue>
    </source>
</reference>
<dbReference type="GO" id="GO:0060147">
    <property type="term" value="P:regulation of post-transcriptional gene silencing"/>
    <property type="evidence" value="ECO:0007669"/>
    <property type="project" value="InterPro"/>
</dbReference>
<evidence type="ECO:0000313" key="3">
    <source>
        <dbReference type="Proteomes" id="UP000290289"/>
    </source>
</evidence>
<dbReference type="PANTHER" id="PTHR16212">
    <property type="entry name" value="FOCADHESIN FAMILY MEMBER"/>
    <property type="match status" value="1"/>
</dbReference>
<organism evidence="2 3">
    <name type="scientific">Malus domestica</name>
    <name type="common">Apple</name>
    <name type="synonym">Pyrus malus</name>
    <dbReference type="NCBI Taxonomy" id="3750"/>
    <lineage>
        <taxon>Eukaryota</taxon>
        <taxon>Viridiplantae</taxon>
        <taxon>Streptophyta</taxon>
        <taxon>Embryophyta</taxon>
        <taxon>Tracheophyta</taxon>
        <taxon>Spermatophyta</taxon>
        <taxon>Magnoliopsida</taxon>
        <taxon>eudicotyledons</taxon>
        <taxon>Gunneridae</taxon>
        <taxon>Pentapetalae</taxon>
        <taxon>rosids</taxon>
        <taxon>fabids</taxon>
        <taxon>Rosales</taxon>
        <taxon>Rosaceae</taxon>
        <taxon>Amygdaloideae</taxon>
        <taxon>Maleae</taxon>
        <taxon>Malus</taxon>
    </lineage>
</organism>
<keyword evidence="3" id="KW-1185">Reference proteome</keyword>
<dbReference type="Proteomes" id="UP000290289">
    <property type="component" value="Chromosome 17"/>
</dbReference>
<dbReference type="InterPro" id="IPR016024">
    <property type="entry name" value="ARM-type_fold"/>
</dbReference>
<dbReference type="PANTHER" id="PTHR16212:SF4">
    <property type="entry name" value="FOCADHESIN"/>
    <property type="match status" value="1"/>
</dbReference>
<sequence>MQMNATSFQLSASLPETVTCAASPSLSASLSMDSYTPLLEKTRVPQPSLQKYAVISIFSKLRSAPKYLDSDSEPGREAISQCLHSTSPAVVDQSVRELCSLVADSKIDISRGFLELQSALEGSAPKFVDLFVKGLGFLVRFGFQRSNGKWSFSSAAETHPFVKILSCRSDAEPELVQQVLLFMAKNKQLGMVGICDFLRPFLNYSILRIPFSETSALFARHLISSMASLCCSIPLDTLPVLKMLTDCLVYVPLSNSEDFRNFIYFAECMVDAYTVVLRNLAGTGLLIAEAHDCGLELFDKILLISSAGHMHSGLIEPVVEMSKHLVITQKDIGLPYVPKVSSAMLTLFIILVQSELEHDQLSTLKLLHLLLKWKYGDEYVHRTACPLSEELLFIFPVISLLSSTSKYVKGAATDVLVLLQKLLVTVLIAPKHKPAIEAGYPSLSTPGSIVFRILQRLWFQDPSLSSFFLNFASSGRTDGKEIHDVSRSWPSQLREYTLWIVDRRKSSLPLSQSQERFITGMPLLLCAIAGVLVMHEVLGSTALDSFAAIATMDPKVGAQLLLAILFYNNIFTRKDISRCGMLPKLLTTLPAPASHSMMIPLVVQTILPMLQKDAKPTLYATAIRLLCQTWETNDRAFGSLQGVLLPKLLTELKSEREICISMAASIRDVCRKNPDRGVDLILSVSACIENKDPIIQALGFQSLAHLCEADVIDFYTAWDIITKHVLDYRADSVLAHSVGLLLRWGSMDAEAHPEVSKNVLQILWSVSLSAHPGLESQWEKARVSSLEALAQYEISYIEQNIQDFKNMSTELLFSEANITVLRALEELQVKVITYEHLTRRRLVKEKRVLGSKIEKLLDVFPQVIFSSGKKSNARELPGAALLCLSFTPKDVNTVRTSRGFRDTHAGYEKALVELASSIQLSRNIFVALISLQSWKSFVRRWLGADILSFDNQISSVVLDKTAKAASDILKSMIKAAEEAIPRSAENIALAVGALCAVLPPSAHTIKSAASKFLLKWLVQPEHEHRRWTAAISLGLISSCLHVTDHKQKFENITGLVEVMCRSSSTLVRGACGVALGFSCQDLLTRVDAAGKSDMEKETGKMSETDLLGMIVKALSLVIGQLTQFPSDVLESLSAYFPPSTFGIDVNTTSELSHENSDDFLEDIWGVAGLVLGLASTVGTMYRTGAHDAVLKIKGLIVSWIPHMTTLVQGSGSCSRGSEIVLSVGSCLALPIIVEFCQRVELMDDNEVHLLVNGYKELISELVSVKKYGTFYQSLLMSSCVGAGNLLACTLNGGLHFIEVEHVKGLLELFRKCYSNPYPPLVHLGGMLGLVNALGAGAGILFDMQPPTSVQTAYDHKESCYLMGPLLSSPTCEQYLTSLMQDLFLVAQNSDDRQLQHYAAWAVSFLRNHLFTKEVVNVDNSSNTDAGGSKSISQSFADDSSVLKLSSWLMHLTSSGTGNAPHVCTVVTVIRCLSQAPRLPTLDWGAIIRRCMRYEAQVAKLFPTDVSLEKGSLREECVKFSLVHANKFDPLLSFLDELSDLSRFRTLELKLQSCILGHLVDLVKVFSGSRLEKMFDDVCSYFSSFTSYQSYDTNETSLLRISCWKGIYQCLDEASLDSLEYISHIENCLEVLFSLMHVTQLAATAGEHFVEEWSEAVRCFGKARKSWLLNFLQVTQEDLQQKDGQLIQVLKKLQTKAKLVSVGSIPLTELGRLKSLILNTQSNGIWDVLIEVVAALQHADGSVKRQWLVDAVEISCVSTYPSTALQFLGLLSGSWSKYMPLLILDQHDVLSDLPVTLSSLLSDASWGGVVEFIVPSLFASTERIYNWTTHIKRGEDVPPDMQPIDKSESSTAVFLLRVMHSTCVSLKHYLPLEKQLQLANMAVA</sequence>
<dbReference type="SUPFAM" id="SSF48371">
    <property type="entry name" value="ARM repeat"/>
    <property type="match status" value="1"/>
</dbReference>
<dbReference type="Pfam" id="PF12530">
    <property type="entry name" value="DUF3730"/>
    <property type="match status" value="2"/>
</dbReference>
<proteinExistence type="predicted"/>
<protein>
    <recommendedName>
        <fullName evidence="1">DUF3730 domain-containing protein</fullName>
    </recommendedName>
</protein>
<evidence type="ECO:0000259" key="1">
    <source>
        <dbReference type="Pfam" id="PF12530"/>
    </source>
</evidence>
<dbReference type="EMBL" id="RDQH01000343">
    <property type="protein sequence ID" value="RXH69482.1"/>
    <property type="molecule type" value="Genomic_DNA"/>
</dbReference>
<evidence type="ECO:0000313" key="2">
    <source>
        <dbReference type="EMBL" id="RXH69482.1"/>
    </source>
</evidence>
<accession>A0A498HHW0</accession>
<dbReference type="STRING" id="3750.A0A498HHW0"/>
<feature type="domain" description="DUF3730" evidence="1">
    <location>
        <begin position="114"/>
        <end position="391"/>
    </location>
</feature>
<feature type="domain" description="DUF3730" evidence="1">
    <location>
        <begin position="578"/>
        <end position="789"/>
    </location>
</feature>
<name>A0A498HHW0_MALDO</name>
<dbReference type="InterPro" id="IPR022542">
    <property type="entry name" value="FOCAD/RST1_DUF3730"/>
</dbReference>
<gene>
    <name evidence="2" type="ORF">DVH24_037266</name>
</gene>
<comment type="caution">
    <text evidence="2">The sequence shown here is derived from an EMBL/GenBank/DDBJ whole genome shotgun (WGS) entry which is preliminary data.</text>
</comment>